<gene>
    <name evidence="1" type="ORF">SDC9_98218</name>
</gene>
<proteinExistence type="predicted"/>
<protein>
    <submittedName>
        <fullName evidence="1">Uncharacterized protein</fullName>
    </submittedName>
</protein>
<sequence length="48" mass="5284">MSVTITRDMRNILLMIYKGVAKKFFYKGVCVLISDEGLLAGDGRESGS</sequence>
<dbReference type="EMBL" id="VSSQ01013429">
    <property type="protein sequence ID" value="MPM51469.1"/>
    <property type="molecule type" value="Genomic_DNA"/>
</dbReference>
<dbReference type="AlphaFoldDB" id="A0A645AE61"/>
<reference evidence="1" key="1">
    <citation type="submission" date="2019-08" db="EMBL/GenBank/DDBJ databases">
        <authorList>
            <person name="Kucharzyk K."/>
            <person name="Murdoch R.W."/>
            <person name="Higgins S."/>
            <person name="Loffler F."/>
        </authorList>
    </citation>
    <scope>NUCLEOTIDE SEQUENCE</scope>
</reference>
<accession>A0A645AE61</accession>
<comment type="caution">
    <text evidence="1">The sequence shown here is derived from an EMBL/GenBank/DDBJ whole genome shotgun (WGS) entry which is preliminary data.</text>
</comment>
<organism evidence="1">
    <name type="scientific">bioreactor metagenome</name>
    <dbReference type="NCBI Taxonomy" id="1076179"/>
    <lineage>
        <taxon>unclassified sequences</taxon>
        <taxon>metagenomes</taxon>
        <taxon>ecological metagenomes</taxon>
    </lineage>
</organism>
<evidence type="ECO:0000313" key="1">
    <source>
        <dbReference type="EMBL" id="MPM51469.1"/>
    </source>
</evidence>
<name>A0A645AE61_9ZZZZ</name>